<feature type="transmembrane region" description="Helical" evidence="8">
    <location>
        <begin position="541"/>
        <end position="560"/>
    </location>
</feature>
<dbReference type="Gene3D" id="3.30.2090.10">
    <property type="entry name" value="Multidrug efflux transporter AcrB TolC docking domain, DN and DC subdomains"/>
    <property type="match status" value="2"/>
</dbReference>
<dbReference type="Pfam" id="PF00873">
    <property type="entry name" value="ACR_tran"/>
    <property type="match status" value="1"/>
</dbReference>
<dbReference type="PANTHER" id="PTHR32063:SF24">
    <property type="entry name" value="CATION EFFLUX SYSTEM (ACRB_ACRD_ACRF FAMILY)"/>
    <property type="match status" value="1"/>
</dbReference>
<evidence type="ECO:0000256" key="4">
    <source>
        <dbReference type="ARBA" id="ARBA00022475"/>
    </source>
</evidence>
<evidence type="ECO:0000256" key="5">
    <source>
        <dbReference type="ARBA" id="ARBA00022692"/>
    </source>
</evidence>
<dbReference type="InterPro" id="IPR001036">
    <property type="entry name" value="Acrflvin-R"/>
</dbReference>
<organism evidence="9 10">
    <name type="scientific">Alkalimonas mucilaginosa</name>
    <dbReference type="NCBI Taxonomy" id="3057676"/>
    <lineage>
        <taxon>Bacteria</taxon>
        <taxon>Pseudomonadati</taxon>
        <taxon>Pseudomonadota</taxon>
        <taxon>Gammaproteobacteria</taxon>
        <taxon>Alkalimonas</taxon>
    </lineage>
</organism>
<dbReference type="InterPro" id="IPR027463">
    <property type="entry name" value="AcrB_DN_DC_subdom"/>
</dbReference>
<keyword evidence="6 8" id="KW-1133">Transmembrane helix</keyword>
<feature type="transmembrane region" description="Helical" evidence="8">
    <location>
        <begin position="904"/>
        <end position="927"/>
    </location>
</feature>
<dbReference type="Gene3D" id="3.30.70.1440">
    <property type="entry name" value="Multidrug efflux transporter AcrB pore domain"/>
    <property type="match status" value="1"/>
</dbReference>
<keyword evidence="5 8" id="KW-0812">Transmembrane</keyword>
<dbReference type="SUPFAM" id="SSF82714">
    <property type="entry name" value="Multidrug efflux transporter AcrB TolC docking domain, DN and DC subdomains"/>
    <property type="match status" value="2"/>
</dbReference>
<feature type="transmembrane region" description="Helical" evidence="8">
    <location>
        <begin position="407"/>
        <end position="429"/>
    </location>
</feature>
<dbReference type="Gene3D" id="3.30.70.1430">
    <property type="entry name" value="Multidrug efflux transporter AcrB pore domain"/>
    <property type="match status" value="2"/>
</dbReference>
<comment type="similarity">
    <text evidence="2">Belongs to the resistance-nodulation-cell division (RND) (TC 2.A.6) family.</text>
</comment>
<dbReference type="InterPro" id="IPR004763">
    <property type="entry name" value="CusA-like"/>
</dbReference>
<protein>
    <submittedName>
        <fullName evidence="9">CusA/CzcA family heavy metal efflux RND transporter</fullName>
    </submittedName>
</protein>
<name>A0ABU7JHN4_9GAMM</name>
<evidence type="ECO:0000256" key="7">
    <source>
        <dbReference type="ARBA" id="ARBA00023136"/>
    </source>
</evidence>
<comment type="caution">
    <text evidence="9">The sequence shown here is derived from an EMBL/GenBank/DDBJ whole genome shotgun (WGS) entry which is preliminary data.</text>
</comment>
<keyword evidence="3" id="KW-0813">Transport</keyword>
<evidence type="ECO:0000256" key="1">
    <source>
        <dbReference type="ARBA" id="ARBA00004651"/>
    </source>
</evidence>
<dbReference type="Gene3D" id="1.20.1640.10">
    <property type="entry name" value="Multidrug efflux transporter AcrB transmembrane domain"/>
    <property type="match status" value="2"/>
</dbReference>
<dbReference type="PANTHER" id="PTHR32063">
    <property type="match status" value="1"/>
</dbReference>
<proteinExistence type="inferred from homology"/>
<feature type="transmembrane region" description="Helical" evidence="8">
    <location>
        <begin position="976"/>
        <end position="995"/>
    </location>
</feature>
<keyword evidence="7 8" id="KW-0472">Membrane</keyword>
<feature type="transmembrane region" description="Helical" evidence="8">
    <location>
        <begin position="449"/>
        <end position="473"/>
    </location>
</feature>
<dbReference type="NCBIfam" id="TIGR00914">
    <property type="entry name" value="2A0601"/>
    <property type="match status" value="1"/>
</dbReference>
<dbReference type="RefSeq" id="WP_330088528.1">
    <property type="nucleotide sequence ID" value="NZ_JAUGZK010000010.1"/>
</dbReference>
<feature type="transmembrane region" description="Helical" evidence="8">
    <location>
        <begin position="485"/>
        <end position="512"/>
    </location>
</feature>
<feature type="transmembrane region" description="Helical" evidence="8">
    <location>
        <begin position="878"/>
        <end position="897"/>
    </location>
</feature>
<feature type="transmembrane region" description="Helical" evidence="8">
    <location>
        <begin position="378"/>
        <end position="395"/>
    </location>
</feature>
<dbReference type="SUPFAM" id="SSF82693">
    <property type="entry name" value="Multidrug efflux transporter AcrB pore domain, PN1, PN2, PC1 and PC2 subdomains"/>
    <property type="match status" value="3"/>
</dbReference>
<evidence type="ECO:0000313" key="10">
    <source>
        <dbReference type="Proteomes" id="UP001339167"/>
    </source>
</evidence>
<evidence type="ECO:0000256" key="8">
    <source>
        <dbReference type="SAM" id="Phobius"/>
    </source>
</evidence>
<accession>A0ABU7JHN4</accession>
<dbReference type="Proteomes" id="UP001339167">
    <property type="component" value="Unassembled WGS sequence"/>
</dbReference>
<evidence type="ECO:0000256" key="2">
    <source>
        <dbReference type="ARBA" id="ARBA00010942"/>
    </source>
</evidence>
<evidence type="ECO:0000256" key="6">
    <source>
        <dbReference type="ARBA" id="ARBA00022989"/>
    </source>
</evidence>
<dbReference type="EMBL" id="JAUGZK010000010">
    <property type="protein sequence ID" value="MEE2025213.1"/>
    <property type="molecule type" value="Genomic_DNA"/>
</dbReference>
<dbReference type="SUPFAM" id="SSF82866">
    <property type="entry name" value="Multidrug efflux transporter AcrB transmembrane domain"/>
    <property type="match status" value="2"/>
</dbReference>
<dbReference type="Gene3D" id="3.30.70.1320">
    <property type="entry name" value="Multidrug efflux transporter AcrB pore domain like"/>
    <property type="match status" value="1"/>
</dbReference>
<keyword evidence="4" id="KW-1003">Cell membrane</keyword>
<gene>
    <name evidence="9" type="ORF">QWF21_13250</name>
</gene>
<keyword evidence="10" id="KW-1185">Reference proteome</keyword>
<reference evidence="9 10" key="1">
    <citation type="submission" date="2023-06" db="EMBL/GenBank/DDBJ databases">
        <title>Alkalimonas sp., MEB004 an alkaliphilic bacterium isolated from Lonar Lake, India.</title>
        <authorList>
            <person name="Joshi A."/>
            <person name="Thite S."/>
        </authorList>
    </citation>
    <scope>NUCLEOTIDE SEQUENCE [LARGE SCALE GENOMIC DNA]</scope>
    <source>
        <strain evidence="9 10">MEB004</strain>
    </source>
</reference>
<feature type="transmembrane region" description="Helical" evidence="8">
    <location>
        <begin position="1007"/>
        <end position="1029"/>
    </location>
</feature>
<sequence>MWNSWLCAALQRPALVLLCFGLLLVVSLWRLPQLNVDAFPDVTPVQVVINTQADGLAAEEVEQFISYPIETAMFGLPDVVDIRSLSRTGLSVVTVVFAEGSDAQLARQLVFQQLERASEQIPAGFGRPEIGPDTSGLGEVFQYVLTASADSGMDAAALRSLNDYLVKLLLMPVAGVTEVLSFGGEVRQYQVQVDPYRLQSYQFTLDDVVSALQSANQNAGGWYLPQGMEQWVVRGYGLVPAGESGLQLLRELPIGWQEDRPIELQMLATVALGAEPRAGAVSMTRRSADGQADSLGEVVAGIVVKHRTANTKATIDALQRQLPRVQQALPAGVRLEVFYDQADLVDQAIRTVSQALLLALLLIVLLQWWLLRHLRAMLLVVITVPVALLLALLVLEQLGMTANLMSLGGLALAIGILVDGAVVVVDALLRRMALAHPQEQSMRALMQQVLRQMAKPVLLASLVVMLAFAPLFALPGVGGQLFQPMAISILLALGAALLCALLLVPALAVVLLKPTSGYRPVRGLRLLQLGYRRLLRRLLRFAYWQAGLVLLLGVAGVVLLTRLGTEFVPELEEGTLNVRVTLAPTASLETALYVAPQLEAMLLEFPEVRYALSKIGAAELGGDPEPVSNIEILVGLTPMATWHNGGDRQQLQQQMQQRLSAFPGLLLNFSQPIATRVDELLAGVQGQLVVRLAGPDLQVLAEQGEQLAALLQQIPGAVDVATEVTQQEMQLLIEPRREQLARYGVTVADLMQLIRQGVAGVTASTVLDGNARYAIAVRLAGPYRQDADALAALPVRRANGQSIRLGELVHIQAVPAPAIIRRDAGQRRLMVQANVRGRDIGSVVQQLEETLSQLQLPAGYSWQLGGQYQLQQQAMQRLQWLIPLSLLAMALLLYASVRSVRQLLLLLTAIPMALFGGVLALWLGHWYLSVPALIGLMMVFGLAVLNGVVLLDAMNQQQGSGMAIKRAVLAGASQRLRPVLLTASTTALGLLPLLLATGVGSEIQRPLAVVVLGGLVSATLLTLLVLPVLNHRFMQR</sequence>
<evidence type="ECO:0000256" key="3">
    <source>
        <dbReference type="ARBA" id="ARBA00022448"/>
    </source>
</evidence>
<feature type="transmembrane region" description="Helical" evidence="8">
    <location>
        <begin position="933"/>
        <end position="955"/>
    </location>
</feature>
<evidence type="ECO:0000313" key="9">
    <source>
        <dbReference type="EMBL" id="MEE2025213.1"/>
    </source>
</evidence>
<feature type="transmembrane region" description="Helical" evidence="8">
    <location>
        <begin position="352"/>
        <end position="371"/>
    </location>
</feature>
<comment type="subcellular location">
    <subcellularLocation>
        <location evidence="1">Cell membrane</location>
        <topology evidence="1">Multi-pass membrane protein</topology>
    </subcellularLocation>
</comment>
<dbReference type="PRINTS" id="PR00702">
    <property type="entry name" value="ACRIFLAVINRP"/>
</dbReference>